<dbReference type="EMBL" id="BAAARK010000014">
    <property type="protein sequence ID" value="GAA2669149.1"/>
    <property type="molecule type" value="Genomic_DNA"/>
</dbReference>
<keyword evidence="2" id="KW-0732">Signal</keyword>
<proteinExistence type="predicted"/>
<keyword evidence="4" id="KW-1185">Reference proteome</keyword>
<feature type="region of interest" description="Disordered" evidence="1">
    <location>
        <begin position="181"/>
        <end position="205"/>
    </location>
</feature>
<evidence type="ECO:0000313" key="3">
    <source>
        <dbReference type="EMBL" id="GAA2669149.1"/>
    </source>
</evidence>
<evidence type="ECO:0000313" key="4">
    <source>
        <dbReference type="Proteomes" id="UP001500994"/>
    </source>
</evidence>
<gene>
    <name evidence="3" type="ORF">GCM10009864_43770</name>
</gene>
<feature type="region of interest" description="Disordered" evidence="1">
    <location>
        <begin position="43"/>
        <end position="142"/>
    </location>
</feature>
<accession>A0ABN3S762</accession>
<feature type="signal peptide" evidence="2">
    <location>
        <begin position="1"/>
        <end position="27"/>
    </location>
</feature>
<reference evidence="3 4" key="1">
    <citation type="journal article" date="2019" name="Int. J. Syst. Evol. Microbiol.">
        <title>The Global Catalogue of Microorganisms (GCM) 10K type strain sequencing project: providing services to taxonomists for standard genome sequencing and annotation.</title>
        <authorList>
            <consortium name="The Broad Institute Genomics Platform"/>
            <consortium name="The Broad Institute Genome Sequencing Center for Infectious Disease"/>
            <person name="Wu L."/>
            <person name="Ma J."/>
        </authorList>
    </citation>
    <scope>NUCLEOTIDE SEQUENCE [LARGE SCALE GENOMIC DNA]</scope>
    <source>
        <strain evidence="3 4">JCM 16374</strain>
    </source>
</reference>
<organism evidence="3 4">
    <name type="scientific">Streptomyces lunalinharesii</name>
    <dbReference type="NCBI Taxonomy" id="333384"/>
    <lineage>
        <taxon>Bacteria</taxon>
        <taxon>Bacillati</taxon>
        <taxon>Actinomycetota</taxon>
        <taxon>Actinomycetes</taxon>
        <taxon>Kitasatosporales</taxon>
        <taxon>Streptomycetaceae</taxon>
        <taxon>Streptomyces</taxon>
    </lineage>
</organism>
<dbReference type="RefSeq" id="WP_344578875.1">
    <property type="nucleotide sequence ID" value="NZ_BAAARK010000014.1"/>
</dbReference>
<name>A0ABN3S762_9ACTN</name>
<dbReference type="Proteomes" id="UP001500994">
    <property type="component" value="Unassembled WGS sequence"/>
</dbReference>
<feature type="compositionally biased region" description="Polar residues" evidence="1">
    <location>
        <begin position="187"/>
        <end position="205"/>
    </location>
</feature>
<evidence type="ECO:0000256" key="1">
    <source>
        <dbReference type="SAM" id="MobiDB-lite"/>
    </source>
</evidence>
<feature type="compositionally biased region" description="Low complexity" evidence="1">
    <location>
        <begin position="56"/>
        <end position="68"/>
    </location>
</feature>
<protein>
    <submittedName>
        <fullName evidence="3">Uncharacterized protein</fullName>
    </submittedName>
</protein>
<comment type="caution">
    <text evidence="3">The sequence shown here is derived from an EMBL/GenBank/DDBJ whole genome shotgun (WGS) entry which is preliminary data.</text>
</comment>
<evidence type="ECO:0000256" key="2">
    <source>
        <dbReference type="SAM" id="SignalP"/>
    </source>
</evidence>
<feature type="compositionally biased region" description="Low complexity" evidence="1">
    <location>
        <begin position="76"/>
        <end position="138"/>
    </location>
</feature>
<sequence length="205" mass="20661">MRKLERVAIVVAAIGCLATAGAGVSFADGYGPQANAWAVSAAGASSSGGERGDQEAAPQATAPQAAPQAPAPQAAPQPVQQAPAPQAAPLAPVQQAPVQQAPAPQIAPQAPVQQMPVQQAPAPQIAPQATVQQAPVQQSAEKRHEDVKIGQHTMCRSHDMNLNVLGQVGLLNGVLGNALNGEGSPGKQGTHQGSRMGCNNSALNK</sequence>
<feature type="chain" id="PRO_5046097759" evidence="2">
    <location>
        <begin position="28"/>
        <end position="205"/>
    </location>
</feature>